<sequence length="183" mass="21522">MKQLIFVSLLLFGNTFGIFAQKYGFIDANFILKKMPSYKKAQQELDNFAQRAQQEVDKKFAELRDMEQKFLAEELLLTDDMKRDRKKKIEAKRKEAEELQQRTFGYEGLIFLKKQELINPVREELNKAVEKVAKKQKLQAIFDKSSDFVIIYLDPTHDYTDYVLEELGLGDKEDNPKKNKGNK</sequence>
<evidence type="ECO:0000313" key="4">
    <source>
        <dbReference type="EMBL" id="PKQ70343.1"/>
    </source>
</evidence>
<comment type="similarity">
    <text evidence="1">Belongs to the Skp family.</text>
</comment>
<name>A0A2N3IJD3_9BACT</name>
<keyword evidence="3" id="KW-0175">Coiled coil</keyword>
<dbReference type="InterPro" id="IPR024930">
    <property type="entry name" value="Skp_dom_sf"/>
</dbReference>
<dbReference type="Gene3D" id="3.30.910.20">
    <property type="entry name" value="Skp domain"/>
    <property type="match status" value="1"/>
</dbReference>
<evidence type="ECO:0000256" key="2">
    <source>
        <dbReference type="ARBA" id="ARBA00022729"/>
    </source>
</evidence>
<comment type="caution">
    <text evidence="4">The sequence shown here is derived from an EMBL/GenBank/DDBJ whole genome shotgun (WGS) entry which is preliminary data.</text>
</comment>
<dbReference type="SMART" id="SM00935">
    <property type="entry name" value="OmpH"/>
    <property type="match status" value="1"/>
</dbReference>
<evidence type="ECO:0000313" key="5">
    <source>
        <dbReference type="Proteomes" id="UP000233387"/>
    </source>
</evidence>
<dbReference type="GO" id="GO:0005829">
    <property type="term" value="C:cytosol"/>
    <property type="evidence" value="ECO:0007669"/>
    <property type="project" value="TreeGrafter"/>
</dbReference>
<dbReference type="SUPFAM" id="SSF111384">
    <property type="entry name" value="OmpH-like"/>
    <property type="match status" value="1"/>
</dbReference>
<evidence type="ECO:0000256" key="3">
    <source>
        <dbReference type="SAM" id="Coils"/>
    </source>
</evidence>
<evidence type="ECO:0000256" key="1">
    <source>
        <dbReference type="ARBA" id="ARBA00009091"/>
    </source>
</evidence>
<keyword evidence="5" id="KW-1185">Reference proteome</keyword>
<keyword evidence="2" id="KW-0732">Signal</keyword>
<feature type="coiled-coil region" evidence="3">
    <location>
        <begin position="38"/>
        <end position="102"/>
    </location>
</feature>
<dbReference type="InterPro" id="IPR005632">
    <property type="entry name" value="Chaperone_Skp"/>
</dbReference>
<gene>
    <name evidence="4" type="ORF">Rain11_0571</name>
</gene>
<dbReference type="PANTHER" id="PTHR35089">
    <property type="entry name" value="CHAPERONE PROTEIN SKP"/>
    <property type="match status" value="1"/>
</dbReference>
<dbReference type="Pfam" id="PF03938">
    <property type="entry name" value="OmpH"/>
    <property type="match status" value="1"/>
</dbReference>
<reference evidence="4 5" key="1">
    <citation type="submission" date="2017-06" db="EMBL/GenBank/DDBJ databases">
        <title>Raineya orbicola gen. nov., sp. nov. a slightly thermophilic bacterium of the phylum Bacteroidetes and the description of Raineyaceae fam. nov.</title>
        <authorList>
            <person name="Albuquerque L."/>
            <person name="Polonia A.R.M."/>
            <person name="Barroso C."/>
            <person name="Froufe H.J.C."/>
            <person name="Lage O."/>
            <person name="Lobo-Da-Cunha A."/>
            <person name="Egas C."/>
            <person name="Da Costa M.S."/>
        </authorList>
    </citation>
    <scope>NUCLEOTIDE SEQUENCE [LARGE SCALE GENOMIC DNA]</scope>
    <source>
        <strain evidence="4 5">SPSPC-11</strain>
    </source>
</reference>
<dbReference type="GO" id="GO:0051082">
    <property type="term" value="F:unfolded protein binding"/>
    <property type="evidence" value="ECO:0007669"/>
    <property type="project" value="InterPro"/>
</dbReference>
<protein>
    <submittedName>
        <fullName evidence="4">Outer membrane protein (OmpH-like)</fullName>
    </submittedName>
</protein>
<organism evidence="4 5">
    <name type="scientific">Raineya orbicola</name>
    <dbReference type="NCBI Taxonomy" id="2016530"/>
    <lineage>
        <taxon>Bacteria</taxon>
        <taxon>Pseudomonadati</taxon>
        <taxon>Bacteroidota</taxon>
        <taxon>Cytophagia</taxon>
        <taxon>Cytophagales</taxon>
        <taxon>Raineyaceae</taxon>
        <taxon>Raineya</taxon>
    </lineage>
</organism>
<dbReference type="EMBL" id="NKXO01000007">
    <property type="protein sequence ID" value="PKQ70343.1"/>
    <property type="molecule type" value="Genomic_DNA"/>
</dbReference>
<dbReference type="GO" id="GO:0050821">
    <property type="term" value="P:protein stabilization"/>
    <property type="evidence" value="ECO:0007669"/>
    <property type="project" value="TreeGrafter"/>
</dbReference>
<proteinExistence type="inferred from homology"/>
<accession>A0A2N3IJD3</accession>
<dbReference type="Proteomes" id="UP000233387">
    <property type="component" value="Unassembled WGS sequence"/>
</dbReference>
<dbReference type="AlphaFoldDB" id="A0A2N3IJD3"/>
<dbReference type="PANTHER" id="PTHR35089:SF1">
    <property type="entry name" value="CHAPERONE PROTEIN SKP"/>
    <property type="match status" value="1"/>
</dbReference>
<dbReference type="RefSeq" id="WP_101357832.1">
    <property type="nucleotide sequence ID" value="NZ_NKXO01000007.1"/>
</dbReference>
<dbReference type="OrthoDB" id="9788552at2"/>